<sequence length="230" mass="25308">MYEILHDYLALFVVGSWPNGPLGGAAITLILSALGLLISFPISVLIGLAQVSPWRWMRRIAGIWTRLVRGVPLLMIIFWAYFAVPLLVGAEVSAFTTAVCAIIVYESAFLLQIVRAGLEGLPRGQMEAARSNGLSWLQSMRYVQLPQALANMLPSIVNQFVSIIKATSLAYVIGVPELTYSAAQVNTITLTKPLQTFLVLAAFYFVLCFAISRFAGWLERRIARQRAGMA</sequence>
<feature type="transmembrane region" description="Helical" evidence="8">
    <location>
        <begin position="25"/>
        <end position="49"/>
    </location>
</feature>
<evidence type="ECO:0000256" key="6">
    <source>
        <dbReference type="ARBA" id="ARBA00022989"/>
    </source>
</evidence>
<protein>
    <submittedName>
        <fullName evidence="10">Amino acid ABC transporter permease</fullName>
    </submittedName>
</protein>
<dbReference type="InterPro" id="IPR010065">
    <property type="entry name" value="AA_ABC_transptr_permease_3TM"/>
</dbReference>
<dbReference type="PANTHER" id="PTHR30614">
    <property type="entry name" value="MEMBRANE COMPONENT OF AMINO ACID ABC TRANSPORTER"/>
    <property type="match status" value="1"/>
</dbReference>
<dbReference type="Gene3D" id="1.10.3720.10">
    <property type="entry name" value="MetI-like"/>
    <property type="match status" value="1"/>
</dbReference>
<evidence type="ECO:0000313" key="10">
    <source>
        <dbReference type="EMBL" id="AKM30620.1"/>
    </source>
</evidence>
<dbReference type="AlphaFoldDB" id="A0A0H3WSM5"/>
<feature type="transmembrane region" description="Helical" evidence="8">
    <location>
        <begin position="94"/>
        <end position="114"/>
    </location>
</feature>
<feature type="transmembrane region" description="Helical" evidence="8">
    <location>
        <begin position="70"/>
        <end position="88"/>
    </location>
</feature>
<evidence type="ECO:0000256" key="7">
    <source>
        <dbReference type="ARBA" id="ARBA00023136"/>
    </source>
</evidence>
<feature type="transmembrane region" description="Helical" evidence="8">
    <location>
        <begin position="194"/>
        <end position="216"/>
    </location>
</feature>
<evidence type="ECO:0000259" key="9">
    <source>
        <dbReference type="PROSITE" id="PS50928"/>
    </source>
</evidence>
<reference evidence="10" key="1">
    <citation type="submission" date="2016-06" db="EMBL/GenBank/DDBJ databases">
        <title>Complete Genome Sequence of Pandoraea faecigallinarum DSM-23572.</title>
        <authorList>
            <person name="Yong D."/>
            <person name="Ee R."/>
            <person name="Lim Y.-L."/>
            <person name="Yin W.-F."/>
            <person name="Chan K.-G."/>
        </authorList>
    </citation>
    <scope>NUCLEOTIDE SEQUENCE</scope>
    <source>
        <strain evidence="10">DSM 23572</strain>
    </source>
</reference>
<evidence type="ECO:0000313" key="11">
    <source>
        <dbReference type="Proteomes" id="UP000035651"/>
    </source>
</evidence>
<dbReference type="NCBIfam" id="TIGR01726">
    <property type="entry name" value="HEQRo_perm_3TM"/>
    <property type="match status" value="1"/>
</dbReference>
<gene>
    <name evidence="10" type="ORF">AB870_11630</name>
</gene>
<keyword evidence="5 8" id="KW-0812">Transmembrane</keyword>
<evidence type="ECO:0000256" key="3">
    <source>
        <dbReference type="ARBA" id="ARBA00022448"/>
    </source>
</evidence>
<evidence type="ECO:0000256" key="4">
    <source>
        <dbReference type="ARBA" id="ARBA00022475"/>
    </source>
</evidence>
<dbReference type="PANTHER" id="PTHR30614:SF21">
    <property type="entry name" value="AMINO ACID ABC TRANSPORTER PERMEASE"/>
    <property type="match status" value="1"/>
</dbReference>
<dbReference type="GO" id="GO:0022857">
    <property type="term" value="F:transmembrane transporter activity"/>
    <property type="evidence" value="ECO:0007669"/>
    <property type="project" value="InterPro"/>
</dbReference>
<proteinExistence type="inferred from homology"/>
<dbReference type="PROSITE" id="PS50928">
    <property type="entry name" value="ABC_TM1"/>
    <property type="match status" value="1"/>
</dbReference>
<keyword evidence="6 8" id="KW-1133">Transmembrane helix</keyword>
<dbReference type="PATRIC" id="fig|656179.3.peg.2472"/>
<name>A0A0H3WSM5_9BURK</name>
<dbReference type="STRING" id="656179.AB870_11630"/>
<comment type="subcellular location">
    <subcellularLocation>
        <location evidence="1">Cell inner membrane</location>
        <topology evidence="1">Multi-pass membrane protein</topology>
    </subcellularLocation>
    <subcellularLocation>
        <location evidence="8">Cell membrane</location>
        <topology evidence="8">Multi-pass membrane protein</topology>
    </subcellularLocation>
</comment>
<dbReference type="CDD" id="cd06261">
    <property type="entry name" value="TM_PBP2"/>
    <property type="match status" value="1"/>
</dbReference>
<keyword evidence="4" id="KW-1003">Cell membrane</keyword>
<dbReference type="InterPro" id="IPR043429">
    <property type="entry name" value="ArtM/GltK/GlnP/TcyL/YhdX-like"/>
</dbReference>
<dbReference type="Pfam" id="PF00528">
    <property type="entry name" value="BPD_transp_1"/>
    <property type="match status" value="1"/>
</dbReference>
<accession>A0A0H3WSM5</accession>
<dbReference type="OrthoDB" id="7255919at2"/>
<feature type="transmembrane region" description="Helical" evidence="8">
    <location>
        <begin position="148"/>
        <end position="174"/>
    </location>
</feature>
<dbReference type="InterPro" id="IPR035906">
    <property type="entry name" value="MetI-like_sf"/>
</dbReference>
<dbReference type="InterPro" id="IPR000515">
    <property type="entry name" value="MetI-like"/>
</dbReference>
<evidence type="ECO:0000256" key="5">
    <source>
        <dbReference type="ARBA" id="ARBA00022692"/>
    </source>
</evidence>
<keyword evidence="11" id="KW-1185">Reference proteome</keyword>
<keyword evidence="7 8" id="KW-0472">Membrane</keyword>
<keyword evidence="3 8" id="KW-0813">Transport</keyword>
<dbReference type="Proteomes" id="UP000035651">
    <property type="component" value="Chromosome"/>
</dbReference>
<dbReference type="EMBL" id="CP011807">
    <property type="protein sequence ID" value="AKM30620.1"/>
    <property type="molecule type" value="Genomic_DNA"/>
</dbReference>
<dbReference type="GO" id="GO:0043190">
    <property type="term" value="C:ATP-binding cassette (ABC) transporter complex"/>
    <property type="evidence" value="ECO:0007669"/>
    <property type="project" value="InterPro"/>
</dbReference>
<dbReference type="GO" id="GO:0006865">
    <property type="term" value="P:amino acid transport"/>
    <property type="evidence" value="ECO:0007669"/>
    <property type="project" value="TreeGrafter"/>
</dbReference>
<dbReference type="KEGG" id="pfg:AB870_11630"/>
<organism evidence="10 11">
    <name type="scientific">Pandoraea faecigallinarum</name>
    <dbReference type="NCBI Taxonomy" id="656179"/>
    <lineage>
        <taxon>Bacteria</taxon>
        <taxon>Pseudomonadati</taxon>
        <taxon>Pseudomonadota</taxon>
        <taxon>Betaproteobacteria</taxon>
        <taxon>Burkholderiales</taxon>
        <taxon>Burkholderiaceae</taxon>
        <taxon>Pandoraea</taxon>
    </lineage>
</organism>
<dbReference type="SUPFAM" id="SSF161098">
    <property type="entry name" value="MetI-like"/>
    <property type="match status" value="1"/>
</dbReference>
<feature type="domain" description="ABC transmembrane type-1" evidence="9">
    <location>
        <begin position="25"/>
        <end position="215"/>
    </location>
</feature>
<evidence type="ECO:0000256" key="1">
    <source>
        <dbReference type="ARBA" id="ARBA00004429"/>
    </source>
</evidence>
<dbReference type="RefSeq" id="WP_047906458.1">
    <property type="nucleotide sequence ID" value="NZ_CP011807.3"/>
</dbReference>
<evidence type="ECO:0000256" key="2">
    <source>
        <dbReference type="ARBA" id="ARBA00010072"/>
    </source>
</evidence>
<evidence type="ECO:0000256" key="8">
    <source>
        <dbReference type="RuleBase" id="RU363032"/>
    </source>
</evidence>
<comment type="similarity">
    <text evidence="2">Belongs to the binding-protein-dependent transport system permease family. HisMQ subfamily.</text>
</comment>